<comment type="subcellular location">
    <subcellularLocation>
        <location evidence="1">Membrane</location>
        <topology evidence="1">Multi-pass membrane protein</topology>
    </subcellularLocation>
</comment>
<dbReference type="EMBL" id="JACCFL010000001">
    <property type="protein sequence ID" value="NYJ22180.1"/>
    <property type="molecule type" value="Genomic_DNA"/>
</dbReference>
<feature type="transmembrane region" description="Helical" evidence="6">
    <location>
        <begin position="64"/>
        <end position="90"/>
    </location>
</feature>
<evidence type="ECO:0000313" key="8">
    <source>
        <dbReference type="Proteomes" id="UP000578352"/>
    </source>
</evidence>
<dbReference type="PANTHER" id="PTHR33802">
    <property type="entry name" value="SI:CH211-161H7.5-RELATED"/>
    <property type="match status" value="1"/>
</dbReference>
<feature type="transmembrane region" description="Helical" evidence="6">
    <location>
        <begin position="158"/>
        <end position="177"/>
    </location>
</feature>
<dbReference type="InterPro" id="IPR004307">
    <property type="entry name" value="TspO_MBR"/>
</dbReference>
<proteinExistence type="inferred from homology"/>
<comment type="similarity">
    <text evidence="2">Belongs to the TspO/BZRP family.</text>
</comment>
<dbReference type="Gene3D" id="1.20.1260.100">
    <property type="entry name" value="TspO/MBR protein"/>
    <property type="match status" value="1"/>
</dbReference>
<gene>
    <name evidence="7" type="ORF">HNR13_000467</name>
</gene>
<dbReference type="RefSeq" id="WP_179604257.1">
    <property type="nucleotide sequence ID" value="NZ_BAABEH010000001.1"/>
</dbReference>
<comment type="caution">
    <text evidence="7">The sequence shown here is derived from an EMBL/GenBank/DDBJ whole genome shotgun (WGS) entry which is preliminary data.</text>
</comment>
<feature type="transmembrane region" description="Helical" evidence="6">
    <location>
        <begin position="25"/>
        <end position="44"/>
    </location>
</feature>
<protein>
    <recommendedName>
        <fullName evidence="9">Tryptophan-rich sensory protein</fullName>
    </recommendedName>
</protein>
<evidence type="ECO:0000256" key="6">
    <source>
        <dbReference type="SAM" id="Phobius"/>
    </source>
</evidence>
<sequence>MSSLTRRLPLGTTHPTVADRIRQSGVIAAAVVALCSAAYGSGLAGGRPIPQVAGGALGPDATLLAPAVPAFAIWSVIYLGLAGYAIWQALPSQATRHRQRAAGYWVLASLLLNAAWILAVQAGLLALSVPVIALLLAVLLVAFVRLRHEPGESTADSVLLDGTVGLYLGWVMVATAADAAAWLQAAGFTGFGVAPELWAMAVIVLLAAVACALAVWDRGRLAPALATAWGLVWIAVSRVEGALPSAVVAVTALAAAVLIVMVAGAARVARGGRIRRG</sequence>
<keyword evidence="5 6" id="KW-0472">Membrane</keyword>
<feature type="transmembrane region" description="Helical" evidence="6">
    <location>
        <begin position="197"/>
        <end position="216"/>
    </location>
</feature>
<dbReference type="PANTHER" id="PTHR33802:SF1">
    <property type="entry name" value="XK-RELATED PROTEIN"/>
    <property type="match status" value="1"/>
</dbReference>
<keyword evidence="4 6" id="KW-1133">Transmembrane helix</keyword>
<dbReference type="Proteomes" id="UP000578352">
    <property type="component" value="Unassembled WGS sequence"/>
</dbReference>
<dbReference type="InterPro" id="IPR038330">
    <property type="entry name" value="TspO/MBR-related_sf"/>
</dbReference>
<evidence type="ECO:0000256" key="5">
    <source>
        <dbReference type="ARBA" id="ARBA00023136"/>
    </source>
</evidence>
<dbReference type="Pfam" id="PF03073">
    <property type="entry name" value="TspO_MBR"/>
    <property type="match status" value="1"/>
</dbReference>
<evidence type="ECO:0000256" key="1">
    <source>
        <dbReference type="ARBA" id="ARBA00004141"/>
    </source>
</evidence>
<feature type="transmembrane region" description="Helical" evidence="6">
    <location>
        <begin position="221"/>
        <end position="239"/>
    </location>
</feature>
<feature type="transmembrane region" description="Helical" evidence="6">
    <location>
        <begin position="245"/>
        <end position="266"/>
    </location>
</feature>
<organism evidence="7 8">
    <name type="scientific">Leifsonia shinshuensis</name>
    <dbReference type="NCBI Taxonomy" id="150026"/>
    <lineage>
        <taxon>Bacteria</taxon>
        <taxon>Bacillati</taxon>
        <taxon>Actinomycetota</taxon>
        <taxon>Actinomycetes</taxon>
        <taxon>Micrococcales</taxon>
        <taxon>Microbacteriaceae</taxon>
        <taxon>Leifsonia</taxon>
    </lineage>
</organism>
<evidence type="ECO:0008006" key="9">
    <source>
        <dbReference type="Google" id="ProtNLM"/>
    </source>
</evidence>
<evidence type="ECO:0000256" key="2">
    <source>
        <dbReference type="ARBA" id="ARBA00007524"/>
    </source>
</evidence>
<feature type="transmembrane region" description="Helical" evidence="6">
    <location>
        <begin position="125"/>
        <end position="146"/>
    </location>
</feature>
<keyword evidence="3 6" id="KW-0812">Transmembrane</keyword>
<reference evidence="7 8" key="1">
    <citation type="submission" date="2020-07" db="EMBL/GenBank/DDBJ databases">
        <title>Sequencing the genomes of 1000 actinobacteria strains.</title>
        <authorList>
            <person name="Klenk H.-P."/>
        </authorList>
    </citation>
    <scope>NUCLEOTIDE SEQUENCE [LARGE SCALE GENOMIC DNA]</scope>
    <source>
        <strain evidence="7 8">DSM 15165</strain>
    </source>
</reference>
<evidence type="ECO:0000256" key="4">
    <source>
        <dbReference type="ARBA" id="ARBA00022989"/>
    </source>
</evidence>
<feature type="transmembrane region" description="Helical" evidence="6">
    <location>
        <begin position="102"/>
        <end position="119"/>
    </location>
</feature>
<name>A0A853CTM8_9MICO</name>
<dbReference type="GO" id="GO:0016020">
    <property type="term" value="C:membrane"/>
    <property type="evidence" value="ECO:0007669"/>
    <property type="project" value="UniProtKB-SubCell"/>
</dbReference>
<evidence type="ECO:0000313" key="7">
    <source>
        <dbReference type="EMBL" id="NYJ22180.1"/>
    </source>
</evidence>
<evidence type="ECO:0000256" key="3">
    <source>
        <dbReference type="ARBA" id="ARBA00022692"/>
    </source>
</evidence>
<dbReference type="AlphaFoldDB" id="A0A853CTM8"/>
<accession>A0A853CTM8</accession>